<evidence type="ECO:0000259" key="12">
    <source>
        <dbReference type="PROSITE" id="PS50885"/>
    </source>
</evidence>
<feature type="domain" description="HAMP" evidence="12">
    <location>
        <begin position="130"/>
        <end position="181"/>
    </location>
</feature>
<accession>A0AAE3HHL1</accession>
<feature type="region of interest" description="Disordered" evidence="9">
    <location>
        <begin position="457"/>
        <end position="477"/>
    </location>
</feature>
<sequence length="477" mass="51411">MSKNTGNKASVKYKIFLAAVTGSVLYLLVIAALLIAISRIEGDHSQLLMGGAAAAVIITIIVTLGCSYFATRLTQPLLRLKTIMRKIGDGDLDARMGIRSGDEFQEVGEAIDNILNDRVSALATIEDENEQLNDSIVALLETVAQLAQKNLTIRAKVSEDVTGPLADALNLMTTETAKVLNEVMRISSDVAEASNLVKSQSDNVLLLANQEREEIENTASELTKATEMMQRIAKLAQASNRSADEAIEMTSTAMETVNNTVDSINKIRDTIRETEKRIKRLGERSQEISTAVNLINNISERTHILALNASMHAASAGEAGRGFAVVADEVQRLAENAREATSQIATLVNNIQVETSSTVSTMNELITQVVGGSKLAEEAGEQMKNTQATTSELVGMVQKIASGASAQANISIRLRDRTQVIRDTVRKTGSHLQEQSAYTDQLVENAMALVASVGVFQTDSDDDDDQDGNESTQEISV</sequence>
<evidence type="ECO:0000256" key="10">
    <source>
        <dbReference type="SAM" id="Phobius"/>
    </source>
</evidence>
<dbReference type="CDD" id="cd06225">
    <property type="entry name" value="HAMP"/>
    <property type="match status" value="1"/>
</dbReference>
<evidence type="ECO:0000256" key="9">
    <source>
        <dbReference type="SAM" id="MobiDB-lite"/>
    </source>
</evidence>
<dbReference type="PROSITE" id="PS50111">
    <property type="entry name" value="CHEMOTAXIS_TRANSDUC_2"/>
    <property type="match status" value="1"/>
</dbReference>
<feature type="domain" description="HAMP" evidence="12">
    <location>
        <begin position="71"/>
        <end position="123"/>
    </location>
</feature>
<dbReference type="GO" id="GO:0016020">
    <property type="term" value="C:membrane"/>
    <property type="evidence" value="ECO:0007669"/>
    <property type="project" value="UniProtKB-SubCell"/>
</dbReference>
<gene>
    <name evidence="13" type="ORF">J2T55_000494</name>
</gene>
<evidence type="ECO:0000256" key="3">
    <source>
        <dbReference type="ARBA" id="ARBA00022989"/>
    </source>
</evidence>
<evidence type="ECO:0000256" key="1">
    <source>
        <dbReference type="ARBA" id="ARBA00004141"/>
    </source>
</evidence>
<comment type="subcellular location">
    <subcellularLocation>
        <location evidence="1">Membrane</location>
        <topology evidence="1">Multi-pass membrane protein</topology>
    </subcellularLocation>
</comment>
<keyword evidence="14" id="KW-1185">Reference proteome</keyword>
<dbReference type="Pfam" id="PF00015">
    <property type="entry name" value="MCPsignal"/>
    <property type="match status" value="1"/>
</dbReference>
<evidence type="ECO:0000256" key="2">
    <source>
        <dbReference type="ARBA" id="ARBA00022692"/>
    </source>
</evidence>
<evidence type="ECO:0000313" key="13">
    <source>
        <dbReference type="EMBL" id="MCS3902490.1"/>
    </source>
</evidence>
<dbReference type="AlphaFoldDB" id="A0AAE3HHL1"/>
<evidence type="ECO:0000256" key="4">
    <source>
        <dbReference type="ARBA" id="ARBA00023136"/>
    </source>
</evidence>
<organism evidence="13 14">
    <name type="scientific">Methylohalomonas lacus</name>
    <dbReference type="NCBI Taxonomy" id="398773"/>
    <lineage>
        <taxon>Bacteria</taxon>
        <taxon>Pseudomonadati</taxon>
        <taxon>Pseudomonadota</taxon>
        <taxon>Gammaproteobacteria</taxon>
        <taxon>Methylohalomonadales</taxon>
        <taxon>Methylohalomonadaceae</taxon>
        <taxon>Methylohalomonas</taxon>
    </lineage>
</organism>
<dbReference type="SMART" id="SM00283">
    <property type="entry name" value="MA"/>
    <property type="match status" value="1"/>
</dbReference>
<feature type="compositionally biased region" description="Acidic residues" evidence="9">
    <location>
        <begin position="459"/>
        <end position="468"/>
    </location>
</feature>
<evidence type="ECO:0000256" key="5">
    <source>
        <dbReference type="ARBA" id="ARBA00023224"/>
    </source>
</evidence>
<feature type="domain" description="Methyl-accepting transducer" evidence="11">
    <location>
        <begin position="186"/>
        <end position="422"/>
    </location>
</feature>
<dbReference type="Gene3D" id="1.10.287.950">
    <property type="entry name" value="Methyl-accepting chemotaxis protein"/>
    <property type="match status" value="1"/>
</dbReference>
<dbReference type="PANTHER" id="PTHR32089:SF119">
    <property type="entry name" value="METHYL-ACCEPTING CHEMOTAXIS PROTEIN CTPL"/>
    <property type="match status" value="1"/>
</dbReference>
<proteinExistence type="inferred from homology"/>
<name>A0AAE3HHL1_9GAMM</name>
<comment type="similarity">
    <text evidence="6">Belongs to the methyl-accepting chemotaxis (MCP) protein family.</text>
</comment>
<dbReference type="Proteomes" id="UP001204445">
    <property type="component" value="Unassembled WGS sequence"/>
</dbReference>
<dbReference type="GO" id="GO:0007165">
    <property type="term" value="P:signal transduction"/>
    <property type="evidence" value="ECO:0007669"/>
    <property type="project" value="UniProtKB-KW"/>
</dbReference>
<keyword evidence="8" id="KW-0175">Coiled coil</keyword>
<comment type="caution">
    <text evidence="13">The sequence shown here is derived from an EMBL/GenBank/DDBJ whole genome shotgun (WGS) entry which is preliminary data.</text>
</comment>
<dbReference type="RefSeq" id="WP_259054032.1">
    <property type="nucleotide sequence ID" value="NZ_JANUCT010000003.1"/>
</dbReference>
<dbReference type="EMBL" id="JANUCT010000003">
    <property type="protein sequence ID" value="MCS3902490.1"/>
    <property type="molecule type" value="Genomic_DNA"/>
</dbReference>
<keyword evidence="5 7" id="KW-0807">Transducer</keyword>
<dbReference type="Pfam" id="PF00672">
    <property type="entry name" value="HAMP"/>
    <property type="match status" value="1"/>
</dbReference>
<feature type="coiled-coil region" evidence="8">
    <location>
        <begin position="122"/>
        <end position="149"/>
    </location>
</feature>
<feature type="transmembrane region" description="Helical" evidence="10">
    <location>
        <begin position="47"/>
        <end position="70"/>
    </location>
</feature>
<dbReference type="SUPFAM" id="SSF58104">
    <property type="entry name" value="Methyl-accepting chemotaxis protein (MCP) signaling domain"/>
    <property type="match status" value="1"/>
</dbReference>
<dbReference type="PANTHER" id="PTHR32089">
    <property type="entry name" value="METHYL-ACCEPTING CHEMOTAXIS PROTEIN MCPB"/>
    <property type="match status" value="1"/>
</dbReference>
<dbReference type="GO" id="GO:0006935">
    <property type="term" value="P:chemotaxis"/>
    <property type="evidence" value="ECO:0007669"/>
    <property type="project" value="UniProtKB-ARBA"/>
</dbReference>
<protein>
    <submittedName>
        <fullName evidence="13">Methyl-accepting chemotaxis protein</fullName>
    </submittedName>
</protein>
<reference evidence="13" key="1">
    <citation type="submission" date="2022-08" db="EMBL/GenBank/DDBJ databases">
        <title>Genomic Encyclopedia of Type Strains, Phase III (KMG-III): the genomes of soil and plant-associated and newly described type strains.</title>
        <authorList>
            <person name="Whitman W."/>
        </authorList>
    </citation>
    <scope>NUCLEOTIDE SEQUENCE</scope>
    <source>
        <strain evidence="13">HMT 1</strain>
    </source>
</reference>
<evidence type="ECO:0000259" key="11">
    <source>
        <dbReference type="PROSITE" id="PS50111"/>
    </source>
</evidence>
<dbReference type="InterPro" id="IPR004089">
    <property type="entry name" value="MCPsignal_dom"/>
</dbReference>
<evidence type="ECO:0000256" key="6">
    <source>
        <dbReference type="ARBA" id="ARBA00029447"/>
    </source>
</evidence>
<keyword evidence="2 10" id="KW-0812">Transmembrane</keyword>
<dbReference type="SMART" id="SM00304">
    <property type="entry name" value="HAMP"/>
    <property type="match status" value="3"/>
</dbReference>
<feature type="transmembrane region" description="Helical" evidence="10">
    <location>
        <begin position="15"/>
        <end position="35"/>
    </location>
</feature>
<evidence type="ECO:0000313" key="14">
    <source>
        <dbReference type="Proteomes" id="UP001204445"/>
    </source>
</evidence>
<dbReference type="PROSITE" id="PS50885">
    <property type="entry name" value="HAMP"/>
    <property type="match status" value="2"/>
</dbReference>
<evidence type="ECO:0000256" key="7">
    <source>
        <dbReference type="PROSITE-ProRule" id="PRU00284"/>
    </source>
</evidence>
<keyword evidence="3 10" id="KW-1133">Transmembrane helix</keyword>
<dbReference type="InterPro" id="IPR003660">
    <property type="entry name" value="HAMP_dom"/>
</dbReference>
<keyword evidence="4 10" id="KW-0472">Membrane</keyword>
<dbReference type="Gene3D" id="6.10.340.10">
    <property type="match status" value="1"/>
</dbReference>
<evidence type="ECO:0000256" key="8">
    <source>
        <dbReference type="SAM" id="Coils"/>
    </source>
</evidence>